<keyword evidence="3 4" id="KW-0067">ATP-binding</keyword>
<dbReference type="Gene3D" id="3.30.470.20">
    <property type="entry name" value="ATP-grasp fold, B domain"/>
    <property type="match status" value="1"/>
</dbReference>
<dbReference type="InterPro" id="IPR011761">
    <property type="entry name" value="ATP-grasp"/>
</dbReference>
<dbReference type="NCBIfam" id="NF009404">
    <property type="entry name" value="PRK12767.1-3"/>
    <property type="match status" value="1"/>
</dbReference>
<dbReference type="Gene3D" id="3.30.1490.20">
    <property type="entry name" value="ATP-grasp fold, A domain"/>
    <property type="match status" value="1"/>
</dbReference>
<dbReference type="GO" id="GO:0016874">
    <property type="term" value="F:ligase activity"/>
    <property type="evidence" value="ECO:0007669"/>
    <property type="project" value="UniProtKB-KW"/>
</dbReference>
<dbReference type="InterPro" id="IPR013815">
    <property type="entry name" value="ATP_grasp_subdomain_1"/>
</dbReference>
<feature type="domain" description="ATP-grasp" evidence="5">
    <location>
        <begin position="119"/>
        <end position="312"/>
    </location>
</feature>
<sequence length="351" mass="39484">MNILLTSGARRIDFVSFFRDALKNAGIVGDVIVADPEHNAPSLQVGDVNYVIPHQTDERYMEAIVNICKDHEVKALVPLNDWEVPKISNHKKELEDLGVHVFTPDSEVVDKVRDKGKYRELLGSFDVVAPRSYLNVEDAERALNNSEVDYPLIVKPRNGSASIGIEIVHDLDALKFAYQQAVQTIKETPLDDATSKNAEENVIIQEVIEGEKFSLDMFNDLNGKFLASFVRKQLEMRGGDVDRCITVHQKELKDIARKMGENLGHAGYMNADVYYDGKEYYVIDINPRFGGGYAFSHVAGADIPSAIIALADGREVKNEWLEDDQEIELARHDTVVRIDERKVKDSLTLRN</sequence>
<protein>
    <submittedName>
        <fullName evidence="6">Carbamoyl-phosphate synthase large subunit</fullName>
    </submittedName>
</protein>
<reference evidence="6 7" key="1">
    <citation type="submission" date="2016-10" db="EMBL/GenBank/DDBJ databases">
        <authorList>
            <person name="de Groot N.N."/>
        </authorList>
    </citation>
    <scope>NUCLEOTIDE SEQUENCE [LARGE SCALE GENOMIC DNA]</scope>
    <source>
        <strain evidence="6 7">DSM 23995</strain>
    </source>
</reference>
<evidence type="ECO:0000313" key="7">
    <source>
        <dbReference type="Proteomes" id="UP000199516"/>
    </source>
</evidence>
<dbReference type="SUPFAM" id="SSF56059">
    <property type="entry name" value="Glutathione synthetase ATP-binding domain-like"/>
    <property type="match status" value="1"/>
</dbReference>
<dbReference type="RefSeq" id="WP_091661555.1">
    <property type="nucleotide sequence ID" value="NZ_FONT01000004.1"/>
</dbReference>
<proteinExistence type="predicted"/>
<evidence type="ECO:0000259" key="5">
    <source>
        <dbReference type="PROSITE" id="PS50975"/>
    </source>
</evidence>
<dbReference type="Pfam" id="PF15632">
    <property type="entry name" value="ATPgrasp_Ter"/>
    <property type="match status" value="1"/>
</dbReference>
<evidence type="ECO:0000313" key="6">
    <source>
        <dbReference type="EMBL" id="SFE82789.1"/>
    </source>
</evidence>
<keyword evidence="2 4" id="KW-0547">Nucleotide-binding</keyword>
<dbReference type="AlphaFoldDB" id="A0A1I2DQR2"/>
<evidence type="ECO:0000256" key="3">
    <source>
        <dbReference type="ARBA" id="ARBA00022840"/>
    </source>
</evidence>
<dbReference type="Pfam" id="PF21360">
    <property type="entry name" value="PylC-like_N"/>
    <property type="match status" value="1"/>
</dbReference>
<dbReference type="EMBL" id="FONT01000004">
    <property type="protein sequence ID" value="SFE82789.1"/>
    <property type="molecule type" value="Genomic_DNA"/>
</dbReference>
<dbReference type="STRING" id="930128.SAMN05192532_104235"/>
<accession>A0A1I2DQR2</accession>
<dbReference type="InterPro" id="IPR052032">
    <property type="entry name" value="ATP-dep_AA_Ligase"/>
</dbReference>
<dbReference type="GO" id="GO:0005524">
    <property type="term" value="F:ATP binding"/>
    <property type="evidence" value="ECO:0007669"/>
    <property type="project" value="UniProtKB-UniRule"/>
</dbReference>
<dbReference type="GO" id="GO:0046872">
    <property type="term" value="F:metal ion binding"/>
    <property type="evidence" value="ECO:0007669"/>
    <property type="project" value="InterPro"/>
</dbReference>
<keyword evidence="7" id="KW-1185">Reference proteome</keyword>
<name>A0A1I2DQR2_9BACI</name>
<evidence type="ECO:0000256" key="4">
    <source>
        <dbReference type="PROSITE-ProRule" id="PRU00409"/>
    </source>
</evidence>
<evidence type="ECO:0000256" key="1">
    <source>
        <dbReference type="ARBA" id="ARBA00022598"/>
    </source>
</evidence>
<gene>
    <name evidence="6" type="ORF">SAMN05192532_104235</name>
</gene>
<dbReference type="InterPro" id="IPR048764">
    <property type="entry name" value="PylC_N"/>
</dbReference>
<keyword evidence="1" id="KW-0436">Ligase</keyword>
<dbReference type="Gene3D" id="3.40.50.20">
    <property type="match status" value="1"/>
</dbReference>
<organism evidence="6 7">
    <name type="scientific">Alteribacillus iranensis</name>
    <dbReference type="NCBI Taxonomy" id="930128"/>
    <lineage>
        <taxon>Bacteria</taxon>
        <taxon>Bacillati</taxon>
        <taxon>Bacillota</taxon>
        <taxon>Bacilli</taxon>
        <taxon>Bacillales</taxon>
        <taxon>Bacillaceae</taxon>
        <taxon>Alteribacillus</taxon>
    </lineage>
</organism>
<dbReference type="PROSITE" id="PS50975">
    <property type="entry name" value="ATP_GRASP"/>
    <property type="match status" value="1"/>
</dbReference>
<dbReference type="Proteomes" id="UP000199516">
    <property type="component" value="Unassembled WGS sequence"/>
</dbReference>
<dbReference type="PANTHER" id="PTHR43585">
    <property type="entry name" value="FUMIPYRROLE BIOSYNTHESIS PROTEIN C"/>
    <property type="match status" value="1"/>
</dbReference>
<evidence type="ECO:0000256" key="2">
    <source>
        <dbReference type="ARBA" id="ARBA00022741"/>
    </source>
</evidence>
<dbReference type="PANTHER" id="PTHR43585:SF2">
    <property type="entry name" value="ATP-GRASP ENZYME FSQD"/>
    <property type="match status" value="1"/>
</dbReference>
<dbReference type="OrthoDB" id="9803907at2"/>